<evidence type="ECO:0000256" key="7">
    <source>
        <dbReference type="ARBA" id="ARBA00034754"/>
    </source>
</evidence>
<evidence type="ECO:0000256" key="3">
    <source>
        <dbReference type="ARBA" id="ARBA00022679"/>
    </source>
</evidence>
<dbReference type="SUPFAM" id="SSF48019">
    <property type="entry name" value="post-AAA+ oligomerization domain-like"/>
    <property type="match status" value="1"/>
</dbReference>
<dbReference type="GO" id="GO:0003677">
    <property type="term" value="F:DNA binding"/>
    <property type="evidence" value="ECO:0007669"/>
    <property type="project" value="InterPro"/>
</dbReference>
<proteinExistence type="inferred from homology"/>
<dbReference type="PANTHER" id="PTHR34388">
    <property type="entry name" value="DNA POLYMERASE III SUBUNIT DELTA"/>
    <property type="match status" value="1"/>
</dbReference>
<dbReference type="EMBL" id="FQVW01000002">
    <property type="protein sequence ID" value="SHF67594.1"/>
    <property type="molecule type" value="Genomic_DNA"/>
</dbReference>
<keyword evidence="3" id="KW-0808">Transferase</keyword>
<dbReference type="InterPro" id="IPR048466">
    <property type="entry name" value="DNA_pol3_delta-like_C"/>
</dbReference>
<keyword evidence="6" id="KW-0239">DNA-directed DNA polymerase</keyword>
<dbReference type="NCBIfam" id="TIGR01128">
    <property type="entry name" value="holA"/>
    <property type="match status" value="1"/>
</dbReference>
<evidence type="ECO:0000256" key="1">
    <source>
        <dbReference type="ARBA" id="ARBA00012417"/>
    </source>
</evidence>
<dbReference type="Gene3D" id="1.20.272.10">
    <property type="match status" value="1"/>
</dbReference>
<dbReference type="Gene3D" id="3.40.50.300">
    <property type="entry name" value="P-loop containing nucleotide triphosphate hydrolases"/>
    <property type="match status" value="1"/>
</dbReference>
<comment type="catalytic activity">
    <reaction evidence="8">
        <text>DNA(n) + a 2'-deoxyribonucleoside 5'-triphosphate = DNA(n+1) + diphosphate</text>
        <dbReference type="Rhea" id="RHEA:22508"/>
        <dbReference type="Rhea" id="RHEA-COMP:17339"/>
        <dbReference type="Rhea" id="RHEA-COMP:17340"/>
        <dbReference type="ChEBI" id="CHEBI:33019"/>
        <dbReference type="ChEBI" id="CHEBI:61560"/>
        <dbReference type="ChEBI" id="CHEBI:173112"/>
        <dbReference type="EC" id="2.7.7.7"/>
    </reaction>
</comment>
<dbReference type="Gene3D" id="1.10.8.60">
    <property type="match status" value="1"/>
</dbReference>
<reference evidence="11 12" key="1">
    <citation type="submission" date="2016-11" db="EMBL/GenBank/DDBJ databases">
        <authorList>
            <person name="Jaros S."/>
            <person name="Januszkiewicz K."/>
            <person name="Wedrychowicz H."/>
        </authorList>
    </citation>
    <scope>NUCLEOTIDE SEQUENCE [LARGE SCALE GENOMIC DNA]</scope>
    <source>
        <strain evidence="11 12">IBRC-M 10683</strain>
    </source>
</reference>
<dbReference type="AlphaFoldDB" id="A0A1M5DL17"/>
<organism evidence="11 12">
    <name type="scientific">Ornithinibacillus halophilus</name>
    <dbReference type="NCBI Taxonomy" id="930117"/>
    <lineage>
        <taxon>Bacteria</taxon>
        <taxon>Bacillati</taxon>
        <taxon>Bacillota</taxon>
        <taxon>Bacilli</taxon>
        <taxon>Bacillales</taxon>
        <taxon>Bacillaceae</taxon>
        <taxon>Ornithinibacillus</taxon>
    </lineage>
</organism>
<dbReference type="EC" id="2.7.7.7" evidence="1"/>
<dbReference type="OrthoDB" id="9775929at2"/>
<evidence type="ECO:0000256" key="2">
    <source>
        <dbReference type="ARBA" id="ARBA00017703"/>
    </source>
</evidence>
<evidence type="ECO:0000256" key="6">
    <source>
        <dbReference type="ARBA" id="ARBA00022932"/>
    </source>
</evidence>
<evidence type="ECO:0000259" key="10">
    <source>
        <dbReference type="Pfam" id="PF21694"/>
    </source>
</evidence>
<evidence type="ECO:0000256" key="8">
    <source>
        <dbReference type="ARBA" id="ARBA00049244"/>
    </source>
</evidence>
<dbReference type="InterPro" id="IPR008921">
    <property type="entry name" value="DNA_pol3_clamp-load_cplx_C"/>
</dbReference>
<dbReference type="STRING" id="930117.SAMN05216225_1002109"/>
<dbReference type="GO" id="GO:0006261">
    <property type="term" value="P:DNA-templated DNA replication"/>
    <property type="evidence" value="ECO:0007669"/>
    <property type="project" value="TreeGrafter"/>
</dbReference>
<evidence type="ECO:0000256" key="4">
    <source>
        <dbReference type="ARBA" id="ARBA00022695"/>
    </source>
</evidence>
<name>A0A1M5DL17_9BACI</name>
<feature type="domain" description="DNA polymerase III delta N-terminal" evidence="9">
    <location>
        <begin position="19"/>
        <end position="142"/>
    </location>
</feature>
<dbReference type="InterPro" id="IPR005790">
    <property type="entry name" value="DNA_polIII_delta"/>
</dbReference>
<keyword evidence="4" id="KW-0548">Nucleotidyltransferase</keyword>
<dbReference type="Pfam" id="PF21694">
    <property type="entry name" value="DNA_pol3_delta_C"/>
    <property type="match status" value="1"/>
</dbReference>
<keyword evidence="12" id="KW-1185">Reference proteome</keyword>
<dbReference type="RefSeq" id="WP_072887867.1">
    <property type="nucleotide sequence ID" value="NZ_FQVW01000002.1"/>
</dbReference>
<dbReference type="PANTHER" id="PTHR34388:SF1">
    <property type="entry name" value="DNA POLYMERASE III SUBUNIT DELTA"/>
    <property type="match status" value="1"/>
</dbReference>
<evidence type="ECO:0000259" key="9">
    <source>
        <dbReference type="Pfam" id="PF06144"/>
    </source>
</evidence>
<dbReference type="InterPro" id="IPR027417">
    <property type="entry name" value="P-loop_NTPase"/>
</dbReference>
<keyword evidence="5" id="KW-0235">DNA replication</keyword>
<dbReference type="GO" id="GO:0009360">
    <property type="term" value="C:DNA polymerase III complex"/>
    <property type="evidence" value="ECO:0007669"/>
    <property type="project" value="InterPro"/>
</dbReference>
<evidence type="ECO:0000313" key="12">
    <source>
        <dbReference type="Proteomes" id="UP000183988"/>
    </source>
</evidence>
<evidence type="ECO:0000256" key="5">
    <source>
        <dbReference type="ARBA" id="ARBA00022705"/>
    </source>
</evidence>
<gene>
    <name evidence="11" type="ORF">SAMN05216225_1002109</name>
</gene>
<dbReference type="SUPFAM" id="SSF52540">
    <property type="entry name" value="P-loop containing nucleoside triphosphate hydrolases"/>
    <property type="match status" value="1"/>
</dbReference>
<dbReference type="GO" id="GO:0003887">
    <property type="term" value="F:DNA-directed DNA polymerase activity"/>
    <property type="evidence" value="ECO:0007669"/>
    <property type="project" value="UniProtKB-KW"/>
</dbReference>
<sequence length="339" mass="39208">MSYMDVMKQLKKKQMPHVFLLYGTEVYFIQKIKDEIEKKLSIDSENYATYDLTEIPIQEVISDAETYPFFGDTKLIIANNPVFLKAKPDKLAFEHDLDSLVRYIENPVDFSVLVLIAPYEKIDERKKVIKQLKKHATVAECNPIKEYELDNWIKNMADQLNIQIDKAAYETLETELSTNLNLLENELAKLAMYVGENGVVTKEIAEDLISHTVNSSALRLVDTVIEGNLQKAISIYKDLEKMKEEPIALIALLAFQFRNILRIKLLKSKGYSQFQMQKQLGVHPYVVKVALTRESKFSLERLKMIIQHLANADRQIKQGKMDKELAFELLLYQLIRNEA</sequence>
<dbReference type="Proteomes" id="UP000183988">
    <property type="component" value="Unassembled WGS sequence"/>
</dbReference>
<protein>
    <recommendedName>
        <fullName evidence="2">DNA polymerase III subunit delta</fullName>
        <ecNumber evidence="1">2.7.7.7</ecNumber>
    </recommendedName>
</protein>
<dbReference type="Pfam" id="PF06144">
    <property type="entry name" value="DNA_pol3_delta"/>
    <property type="match status" value="1"/>
</dbReference>
<accession>A0A1M5DL17</accession>
<dbReference type="InterPro" id="IPR010372">
    <property type="entry name" value="DNA_pol3_delta_N"/>
</dbReference>
<comment type="similarity">
    <text evidence="7">Belongs to the DNA polymerase HolA subunit family.</text>
</comment>
<evidence type="ECO:0000313" key="11">
    <source>
        <dbReference type="EMBL" id="SHF67594.1"/>
    </source>
</evidence>
<feature type="domain" description="DNA polymerase III delta subunit-like C-terminal" evidence="10">
    <location>
        <begin position="217"/>
        <end position="334"/>
    </location>
</feature>